<dbReference type="InterPro" id="IPR013785">
    <property type="entry name" value="Aldolase_TIM"/>
</dbReference>
<name>A0A1X0VE72_LEUPS</name>
<dbReference type="STRING" id="33968.BMS77_05600"/>
<dbReference type="PANTHER" id="PTHR11911">
    <property type="entry name" value="INOSINE-5-MONOPHOSPHATE DEHYDROGENASE RELATED"/>
    <property type="match status" value="1"/>
</dbReference>
<dbReference type="InterPro" id="IPR005990">
    <property type="entry name" value="IMP_DH"/>
</dbReference>
<sequence>MSESTQFIGLGYDQALLVPGASNVLPHTVSLTSQLAPNFKLNIPLISEAYDSETDERVVPIALNGGLGIFVQQESVDEQVELVKSAKSTVIDEQKFPNALTDDQGKLVVGAEVWLGADASKRVDALVNAGVNAIFFYLHADLDDSVITIIKATRQAYPQLLVAVGVVEDPNVAAQIYDSGADAVLAGRCVNSSLPNDLTYPFLTVTMGIADVASNYDNKSVIAVGGVHYSGDVVKALAAGADATLVSDLLKGEVLEADGSFKGGDMAIDDAIFQTDGGLRAGMGYTGSATIQDLKLHAKFVQITDNGLRESHPHDVEITKQAPNYAKG</sequence>
<dbReference type="eggNOG" id="COG0516">
    <property type="taxonomic scope" value="Bacteria"/>
</dbReference>
<protein>
    <submittedName>
        <fullName evidence="2">IMP dehydrogenase</fullName>
    </submittedName>
</protein>
<dbReference type="AlphaFoldDB" id="A0A1X0VE72"/>
<evidence type="ECO:0000313" key="2">
    <source>
        <dbReference type="EMBL" id="ORI98013.1"/>
    </source>
</evidence>
<evidence type="ECO:0000256" key="1">
    <source>
        <dbReference type="ARBA" id="ARBA00005502"/>
    </source>
</evidence>
<accession>A0A1X0VE72</accession>
<comment type="similarity">
    <text evidence="1">Belongs to the IMPDH/GMPR family.</text>
</comment>
<gene>
    <name evidence="2" type="ORF">BMR96_04175</name>
</gene>
<dbReference type="SMART" id="SM01240">
    <property type="entry name" value="IMPDH"/>
    <property type="match status" value="1"/>
</dbReference>
<dbReference type="Pfam" id="PF00478">
    <property type="entry name" value="IMPDH"/>
    <property type="match status" value="2"/>
</dbReference>
<dbReference type="GO" id="GO:0006183">
    <property type="term" value="P:GTP biosynthetic process"/>
    <property type="evidence" value="ECO:0007669"/>
    <property type="project" value="TreeGrafter"/>
</dbReference>
<dbReference type="Proteomes" id="UP000192288">
    <property type="component" value="Unassembled WGS sequence"/>
</dbReference>
<dbReference type="PANTHER" id="PTHR11911:SF111">
    <property type="entry name" value="INOSINE-5'-MONOPHOSPHATE DEHYDROGENASE"/>
    <property type="match status" value="1"/>
</dbReference>
<evidence type="ECO:0000313" key="3">
    <source>
        <dbReference type="Proteomes" id="UP000192288"/>
    </source>
</evidence>
<organism evidence="2 3">
    <name type="scientific">Leuconostoc pseudomesenteroides</name>
    <dbReference type="NCBI Taxonomy" id="33968"/>
    <lineage>
        <taxon>Bacteria</taxon>
        <taxon>Bacillati</taxon>
        <taxon>Bacillota</taxon>
        <taxon>Bacilli</taxon>
        <taxon>Lactobacillales</taxon>
        <taxon>Lactobacillaceae</taxon>
        <taxon>Leuconostoc</taxon>
    </lineage>
</organism>
<comment type="caution">
    <text evidence="2">The sequence shown here is derived from an EMBL/GenBank/DDBJ whole genome shotgun (WGS) entry which is preliminary data.</text>
</comment>
<dbReference type="Gene3D" id="3.20.20.70">
    <property type="entry name" value="Aldolase class I"/>
    <property type="match status" value="2"/>
</dbReference>
<dbReference type="RefSeq" id="WP_080519249.1">
    <property type="nucleotide sequence ID" value="NZ_MPLS01000010.1"/>
</dbReference>
<dbReference type="InterPro" id="IPR001093">
    <property type="entry name" value="IMP_DH_GMPRt"/>
</dbReference>
<dbReference type="GO" id="GO:0003938">
    <property type="term" value="F:IMP dehydrogenase activity"/>
    <property type="evidence" value="ECO:0007669"/>
    <property type="project" value="InterPro"/>
</dbReference>
<proteinExistence type="inferred from homology"/>
<dbReference type="EMBL" id="MPLS01000010">
    <property type="protein sequence ID" value="ORI98013.1"/>
    <property type="molecule type" value="Genomic_DNA"/>
</dbReference>
<dbReference type="GeneID" id="97230065"/>
<dbReference type="SUPFAM" id="SSF51412">
    <property type="entry name" value="Inosine monophosphate dehydrogenase (IMPDH)"/>
    <property type="match status" value="1"/>
</dbReference>
<reference evidence="2 3" key="1">
    <citation type="journal article" date="2017" name="Front. Microbiol.">
        <title>Genomic Characterization of Dairy Associated Leuconostoc Species and Diversity of Leuconostocs in Undefined Mixed Mesophilic Starter Cultures.</title>
        <authorList>
            <person name="Frantzen C.A."/>
            <person name="Kot W."/>
            <person name="Pedersen T.B."/>
            <person name="Ardo Y.M."/>
            <person name="Broadbent J.R."/>
            <person name="Neve H."/>
            <person name="Hansen L.H."/>
            <person name="Dal Bello F."/>
            <person name="Ostlie H.M."/>
            <person name="Kleppen H.P."/>
            <person name="Vogensen F.K."/>
            <person name="Holo H."/>
        </authorList>
    </citation>
    <scope>NUCLEOTIDE SEQUENCE [LARGE SCALE GENOMIC DNA]</scope>
    <source>
        <strain evidence="2 3">LMGCF08</strain>
    </source>
</reference>